<reference evidence="2" key="1">
    <citation type="submission" date="2023-05" db="EMBL/GenBank/DDBJ databases">
        <title>Nepenthes gracilis genome sequencing.</title>
        <authorList>
            <person name="Fukushima K."/>
        </authorList>
    </citation>
    <scope>NUCLEOTIDE SEQUENCE</scope>
    <source>
        <strain evidence="2">SING2019-196</strain>
    </source>
</reference>
<dbReference type="AlphaFoldDB" id="A0AAD3T3K0"/>
<sequence length="235" mass="24458">MSLKQSRSDKNDSQYRKFGGGPSGRSSQQSAFSGRGGKGSGGGGTTATPLANYRSSSLSANRSFKKANNAQGGHSRTSVGSDSTSKSNAVSAARAVQNGMHGLPLLHGTYDAQVPAAVSTHTDTSTQKSTQPIPRAPYSQAVAMNADSIAPTTPAKAPGEAARGFPVQFGSISPGFMNGMQIPARTSSAPPNLDEEKHNQAQHDSLKSVPVVPIPSFTKSQLPKRMLLQLIKLPQ</sequence>
<keyword evidence="3" id="KW-1185">Reference proteome</keyword>
<accession>A0AAD3T3K0</accession>
<feature type="region of interest" description="Disordered" evidence="1">
    <location>
        <begin position="1"/>
        <end position="90"/>
    </location>
</feature>
<feature type="region of interest" description="Disordered" evidence="1">
    <location>
        <begin position="185"/>
        <end position="207"/>
    </location>
</feature>
<name>A0AAD3T3K0_NEPGR</name>
<proteinExistence type="predicted"/>
<protein>
    <submittedName>
        <fullName evidence="2">Uncharacterized protein</fullName>
    </submittedName>
</protein>
<dbReference type="Proteomes" id="UP001279734">
    <property type="component" value="Unassembled WGS sequence"/>
</dbReference>
<feature type="compositionally biased region" description="Polar residues" evidence="1">
    <location>
        <begin position="46"/>
        <end position="90"/>
    </location>
</feature>
<comment type="caution">
    <text evidence="2">The sequence shown here is derived from an EMBL/GenBank/DDBJ whole genome shotgun (WGS) entry which is preliminary data.</text>
</comment>
<evidence type="ECO:0000313" key="2">
    <source>
        <dbReference type="EMBL" id="GMH22358.1"/>
    </source>
</evidence>
<evidence type="ECO:0000256" key="1">
    <source>
        <dbReference type="SAM" id="MobiDB-lite"/>
    </source>
</evidence>
<feature type="compositionally biased region" description="Basic and acidic residues" evidence="1">
    <location>
        <begin position="1"/>
        <end position="15"/>
    </location>
</feature>
<gene>
    <name evidence="2" type="ORF">Nepgr_024201</name>
</gene>
<organism evidence="2 3">
    <name type="scientific">Nepenthes gracilis</name>
    <name type="common">Slender pitcher plant</name>
    <dbReference type="NCBI Taxonomy" id="150966"/>
    <lineage>
        <taxon>Eukaryota</taxon>
        <taxon>Viridiplantae</taxon>
        <taxon>Streptophyta</taxon>
        <taxon>Embryophyta</taxon>
        <taxon>Tracheophyta</taxon>
        <taxon>Spermatophyta</taxon>
        <taxon>Magnoliopsida</taxon>
        <taxon>eudicotyledons</taxon>
        <taxon>Gunneridae</taxon>
        <taxon>Pentapetalae</taxon>
        <taxon>Caryophyllales</taxon>
        <taxon>Nepenthaceae</taxon>
        <taxon>Nepenthes</taxon>
    </lineage>
</organism>
<feature type="compositionally biased region" description="Gly residues" evidence="1">
    <location>
        <begin position="34"/>
        <end position="45"/>
    </location>
</feature>
<dbReference type="EMBL" id="BSYO01000024">
    <property type="protein sequence ID" value="GMH22358.1"/>
    <property type="molecule type" value="Genomic_DNA"/>
</dbReference>
<feature type="compositionally biased region" description="Basic and acidic residues" evidence="1">
    <location>
        <begin position="194"/>
        <end position="206"/>
    </location>
</feature>
<evidence type="ECO:0000313" key="3">
    <source>
        <dbReference type="Proteomes" id="UP001279734"/>
    </source>
</evidence>